<accession>A0A8D8TVU4</accession>
<dbReference type="AlphaFoldDB" id="A0A8D8TVU4"/>
<reference evidence="1" key="1">
    <citation type="submission" date="2021-05" db="EMBL/GenBank/DDBJ databases">
        <authorList>
            <person name="Alioto T."/>
            <person name="Alioto T."/>
            <person name="Gomez Garrido J."/>
        </authorList>
    </citation>
    <scope>NUCLEOTIDE SEQUENCE</scope>
</reference>
<protein>
    <submittedName>
        <fullName evidence="1">Uncharacterized protein</fullName>
    </submittedName>
</protein>
<sequence length="99" mass="11843">MFSLFYLSEALRTFINENELPSNCTSLFSRTMHSNFFVNLGLQWRPDGENSDFRCRKDRPAIIDNKYRSTINRLNIFKLKNLQKRRPSFETQDEVIFLT</sequence>
<proteinExistence type="predicted"/>
<organism evidence="1">
    <name type="scientific">Cacopsylla melanoneura</name>
    <dbReference type="NCBI Taxonomy" id="428564"/>
    <lineage>
        <taxon>Eukaryota</taxon>
        <taxon>Metazoa</taxon>
        <taxon>Ecdysozoa</taxon>
        <taxon>Arthropoda</taxon>
        <taxon>Hexapoda</taxon>
        <taxon>Insecta</taxon>
        <taxon>Pterygota</taxon>
        <taxon>Neoptera</taxon>
        <taxon>Paraneoptera</taxon>
        <taxon>Hemiptera</taxon>
        <taxon>Sternorrhyncha</taxon>
        <taxon>Psylloidea</taxon>
        <taxon>Psyllidae</taxon>
        <taxon>Psyllinae</taxon>
        <taxon>Cacopsylla</taxon>
    </lineage>
</organism>
<dbReference type="EMBL" id="HBUF01326340">
    <property type="protein sequence ID" value="CAG6695976.1"/>
    <property type="molecule type" value="Transcribed_RNA"/>
</dbReference>
<evidence type="ECO:0000313" key="1">
    <source>
        <dbReference type="EMBL" id="CAG6695976.1"/>
    </source>
</evidence>
<name>A0A8D8TVU4_9HEMI</name>